<dbReference type="eggNOG" id="COG5659">
    <property type="taxonomic scope" value="Bacteria"/>
</dbReference>
<accession>D6A5F2</accession>
<dbReference type="EMBL" id="DS999641">
    <property type="protein sequence ID" value="EFE71664.2"/>
    <property type="molecule type" value="Genomic_DNA"/>
</dbReference>
<dbReference type="InterPro" id="IPR038721">
    <property type="entry name" value="IS701-like_DDE_dom"/>
</dbReference>
<sequence>GCPDGMQRLLDRADRDAGAVRDEVRGLVLEHLGTGGGELAVDEAGFLKKGVRSAGVRQQYTGTSGKSGTCQLEVLLAHGSDRGRALIGRELYPFTCWRGLRSPT</sequence>
<dbReference type="AlphaFoldDB" id="D6A5F2"/>
<dbReference type="Proteomes" id="UP000003824">
    <property type="component" value="Unassembled WGS sequence"/>
</dbReference>
<protein>
    <submittedName>
        <fullName evidence="2">IS4 family transposase</fullName>
    </submittedName>
</protein>
<feature type="non-terminal residue" evidence="2">
    <location>
        <position position="1"/>
    </location>
</feature>
<evidence type="ECO:0000259" key="1">
    <source>
        <dbReference type="Pfam" id="PF13546"/>
    </source>
</evidence>
<name>D6A5F2_STRV1</name>
<dbReference type="Pfam" id="PF13546">
    <property type="entry name" value="DDE_5"/>
    <property type="match status" value="1"/>
</dbReference>
<feature type="domain" description="Transposase IS701-like DDE" evidence="1">
    <location>
        <begin position="4"/>
        <end position="97"/>
    </location>
</feature>
<evidence type="ECO:0000313" key="3">
    <source>
        <dbReference type="Proteomes" id="UP000003824"/>
    </source>
</evidence>
<organism evidence="2 3">
    <name type="scientific">Streptomyces viridosporus (strain ATCC 14672 / DSM 40746 / JCM 4963 / KCTC 9882 / NRRL B-12104 / FH 1290)</name>
    <name type="common">Streptomyces ghanaensis</name>
    <dbReference type="NCBI Taxonomy" id="566461"/>
    <lineage>
        <taxon>Bacteria</taxon>
        <taxon>Bacillati</taxon>
        <taxon>Actinomycetota</taxon>
        <taxon>Actinomycetes</taxon>
        <taxon>Kitasatosporales</taxon>
        <taxon>Streptomycetaceae</taxon>
        <taxon>Streptomyces</taxon>
    </lineage>
</organism>
<evidence type="ECO:0000313" key="2">
    <source>
        <dbReference type="EMBL" id="EFE71664.2"/>
    </source>
</evidence>
<gene>
    <name evidence="2" type="ORF">SSFG_06900</name>
</gene>
<proteinExistence type="predicted"/>
<reference evidence="3" key="1">
    <citation type="submission" date="2008-12" db="EMBL/GenBank/DDBJ databases">
        <title>Annotation of Streptomyces ghanaensis ATCC 14672.</title>
        <authorList>
            <consortium name="The Broad Institute Genome Sequencing Platform"/>
            <consortium name="Broad Institute Microbial Sequencing Center"/>
            <person name="Fischbach M."/>
            <person name="Ward D."/>
            <person name="Young S."/>
            <person name="Kodira C.D."/>
            <person name="Zeng Q."/>
            <person name="Koehrsen M."/>
            <person name="Godfrey P."/>
            <person name="Alvarado L."/>
            <person name="Berlin A.M."/>
            <person name="Borenstein D."/>
            <person name="Chen Z."/>
            <person name="Engels R."/>
            <person name="Freedman E."/>
            <person name="Gellesch M."/>
            <person name="Goldberg J."/>
            <person name="Griggs A."/>
            <person name="Gujja S."/>
            <person name="Heiman D.I."/>
            <person name="Hepburn T.A."/>
            <person name="Howarth C."/>
            <person name="Jen D."/>
            <person name="Larson L."/>
            <person name="Lewis B."/>
            <person name="Mehta T."/>
            <person name="Park D."/>
            <person name="Pearson M."/>
            <person name="Roberts A."/>
            <person name="Saif S."/>
            <person name="Shea T.D."/>
            <person name="Shenoy N."/>
            <person name="Sisk P."/>
            <person name="Stolte C."/>
            <person name="Sykes S.N."/>
            <person name="Walk T."/>
            <person name="White J."/>
            <person name="Yandava C."/>
            <person name="Straight P."/>
            <person name="Clardy J."/>
            <person name="Hung D."/>
            <person name="Kolter R."/>
            <person name="Mekalanos J."/>
            <person name="Walker S."/>
            <person name="Walsh C.T."/>
            <person name="Wieland B.L.C."/>
            <person name="Ilzarbe M."/>
            <person name="Galagan J."/>
            <person name="Nusbaum C."/>
            <person name="Birren B."/>
        </authorList>
    </citation>
    <scope>NUCLEOTIDE SEQUENCE [LARGE SCALE GENOMIC DNA]</scope>
    <source>
        <strain evidence="3">ATCC 14672 / DSM 40746 / JCM 4963 / KCTC 9882 / NRRL B-12104 / FH 1290</strain>
    </source>
</reference>